<keyword evidence="2" id="KW-1185">Reference proteome</keyword>
<accession>A0ABW4GXG2</accession>
<comment type="caution">
    <text evidence="1">The sequence shown here is derived from an EMBL/GenBank/DDBJ whole genome shotgun (WGS) entry which is preliminary data.</text>
</comment>
<gene>
    <name evidence="1" type="ORF">ACFSJ0_59075</name>
</gene>
<name>A0ABW4GXG2_9ACTN</name>
<evidence type="ECO:0000313" key="1">
    <source>
        <dbReference type="EMBL" id="MFD1547039.1"/>
    </source>
</evidence>
<reference evidence="2" key="1">
    <citation type="journal article" date="2019" name="Int. J. Syst. Evol. Microbiol.">
        <title>The Global Catalogue of Microorganisms (GCM) 10K type strain sequencing project: providing services to taxonomists for standard genome sequencing and annotation.</title>
        <authorList>
            <consortium name="The Broad Institute Genomics Platform"/>
            <consortium name="The Broad Institute Genome Sequencing Center for Infectious Disease"/>
            <person name="Wu L."/>
            <person name="Ma J."/>
        </authorList>
    </citation>
    <scope>NUCLEOTIDE SEQUENCE [LARGE SCALE GENOMIC DNA]</scope>
    <source>
        <strain evidence="2">CGMCC 1.15399</strain>
    </source>
</reference>
<proteinExistence type="predicted"/>
<organism evidence="1 2">
    <name type="scientific">Nonomuraea guangzhouensis</name>
    <dbReference type="NCBI Taxonomy" id="1291555"/>
    <lineage>
        <taxon>Bacteria</taxon>
        <taxon>Bacillati</taxon>
        <taxon>Actinomycetota</taxon>
        <taxon>Actinomycetes</taxon>
        <taxon>Streptosporangiales</taxon>
        <taxon>Streptosporangiaceae</taxon>
        <taxon>Nonomuraea</taxon>
    </lineage>
</organism>
<evidence type="ECO:0008006" key="3">
    <source>
        <dbReference type="Google" id="ProtNLM"/>
    </source>
</evidence>
<dbReference type="EMBL" id="JBHUCM010000070">
    <property type="protein sequence ID" value="MFD1547039.1"/>
    <property type="molecule type" value="Genomic_DNA"/>
</dbReference>
<evidence type="ECO:0000313" key="2">
    <source>
        <dbReference type="Proteomes" id="UP001597097"/>
    </source>
</evidence>
<sequence length="204" mass="22353">MSEVFELHIVDAGGRVCTVSIWDDHAASNGLPVDCARLQREVDNLTVMAGDVGVLYTYPTPQLRDQTMAWLANIKPTAHEGSTMTETAAPEATLRMMALAGDLGLTEADLIHLPHQLAAEIAEGCIWDGEQHSVVNDPDWHAIFRAEADIAVAAGLEGVIAYLLCQFWEEGVERVLRNPPNADRSPEDVAQRVRLRLRADATFL</sequence>
<dbReference type="Proteomes" id="UP001597097">
    <property type="component" value="Unassembled WGS sequence"/>
</dbReference>
<protein>
    <recommendedName>
        <fullName evidence="3">GPP34 family phosphoprotein</fullName>
    </recommendedName>
</protein>
<dbReference type="RefSeq" id="WP_219536554.1">
    <property type="nucleotide sequence ID" value="NZ_JAHKRM010000031.1"/>
</dbReference>